<comment type="caution">
    <text evidence="1">The sequence shown here is derived from an EMBL/GenBank/DDBJ whole genome shotgun (WGS) entry which is preliminary data.</text>
</comment>
<gene>
    <name evidence="1" type="ORF">RHMOL_Rhmol04G0268200</name>
</gene>
<dbReference type="Proteomes" id="UP001062846">
    <property type="component" value="Chromosome 4"/>
</dbReference>
<organism evidence="1 2">
    <name type="scientific">Rhododendron molle</name>
    <name type="common">Chinese azalea</name>
    <name type="synonym">Azalea mollis</name>
    <dbReference type="NCBI Taxonomy" id="49168"/>
    <lineage>
        <taxon>Eukaryota</taxon>
        <taxon>Viridiplantae</taxon>
        <taxon>Streptophyta</taxon>
        <taxon>Embryophyta</taxon>
        <taxon>Tracheophyta</taxon>
        <taxon>Spermatophyta</taxon>
        <taxon>Magnoliopsida</taxon>
        <taxon>eudicotyledons</taxon>
        <taxon>Gunneridae</taxon>
        <taxon>Pentapetalae</taxon>
        <taxon>asterids</taxon>
        <taxon>Ericales</taxon>
        <taxon>Ericaceae</taxon>
        <taxon>Ericoideae</taxon>
        <taxon>Rhodoreae</taxon>
        <taxon>Rhododendron</taxon>
    </lineage>
</organism>
<keyword evidence="2" id="KW-1185">Reference proteome</keyword>
<reference evidence="1" key="1">
    <citation type="submission" date="2022-02" db="EMBL/GenBank/DDBJ databases">
        <title>Plant Genome Project.</title>
        <authorList>
            <person name="Zhang R.-G."/>
        </authorList>
    </citation>
    <scope>NUCLEOTIDE SEQUENCE</scope>
    <source>
        <strain evidence="1">AT1</strain>
    </source>
</reference>
<evidence type="ECO:0000313" key="2">
    <source>
        <dbReference type="Proteomes" id="UP001062846"/>
    </source>
</evidence>
<protein>
    <submittedName>
        <fullName evidence="1">Uncharacterized protein</fullName>
    </submittedName>
</protein>
<name>A0ACC0P6C1_RHOML</name>
<sequence length="77" mass="8774">MLQLGTERYLIELIFGAHVQLDELYAVNVSDRWTDAGKAAPKAVQHEAAQHAPLVRSRTGLNWFLKMVEYLSMEFVV</sequence>
<evidence type="ECO:0000313" key="1">
    <source>
        <dbReference type="EMBL" id="KAI8560574.1"/>
    </source>
</evidence>
<dbReference type="EMBL" id="CM046391">
    <property type="protein sequence ID" value="KAI8560574.1"/>
    <property type="molecule type" value="Genomic_DNA"/>
</dbReference>
<accession>A0ACC0P6C1</accession>
<proteinExistence type="predicted"/>